<name>A0A9X0AFW3_9HELO</name>
<evidence type="ECO:0000256" key="1">
    <source>
        <dbReference type="SAM" id="MobiDB-lite"/>
    </source>
</evidence>
<reference evidence="2" key="1">
    <citation type="submission" date="2022-11" db="EMBL/GenBank/DDBJ databases">
        <title>Genome Resource of Sclerotinia nivalis Strain SnTB1, a Plant Pathogen Isolated from American Ginseng.</title>
        <authorList>
            <person name="Fan S."/>
        </authorList>
    </citation>
    <scope>NUCLEOTIDE SEQUENCE</scope>
    <source>
        <strain evidence="2">SnTB1</strain>
    </source>
</reference>
<organism evidence="2 3">
    <name type="scientific">Sclerotinia nivalis</name>
    <dbReference type="NCBI Taxonomy" id="352851"/>
    <lineage>
        <taxon>Eukaryota</taxon>
        <taxon>Fungi</taxon>
        <taxon>Dikarya</taxon>
        <taxon>Ascomycota</taxon>
        <taxon>Pezizomycotina</taxon>
        <taxon>Leotiomycetes</taxon>
        <taxon>Helotiales</taxon>
        <taxon>Sclerotiniaceae</taxon>
        <taxon>Sclerotinia</taxon>
    </lineage>
</organism>
<dbReference type="EMBL" id="JAPEIS010000013">
    <property type="protein sequence ID" value="KAJ8060163.1"/>
    <property type="molecule type" value="Genomic_DNA"/>
</dbReference>
<protein>
    <submittedName>
        <fullName evidence="2">Uncharacterized protein</fullName>
    </submittedName>
</protein>
<feature type="region of interest" description="Disordered" evidence="1">
    <location>
        <begin position="524"/>
        <end position="547"/>
    </location>
</feature>
<dbReference type="Proteomes" id="UP001152300">
    <property type="component" value="Unassembled WGS sequence"/>
</dbReference>
<feature type="compositionally biased region" description="Polar residues" evidence="1">
    <location>
        <begin position="534"/>
        <end position="547"/>
    </location>
</feature>
<evidence type="ECO:0000313" key="2">
    <source>
        <dbReference type="EMBL" id="KAJ8060163.1"/>
    </source>
</evidence>
<accession>A0A9X0AFW3</accession>
<evidence type="ECO:0000313" key="3">
    <source>
        <dbReference type="Proteomes" id="UP001152300"/>
    </source>
</evidence>
<proteinExistence type="predicted"/>
<keyword evidence="3" id="KW-1185">Reference proteome</keyword>
<sequence>MNSPTPDSTSGHPSVDAAPLNIETLYRIDAAMAIAQAELGNTIISCRKVLDERQTADMTASQKEAFNETVKLIDSAPDFISPGRLSQLDTEFPSRDGQGNPVNYTGRLLSANSSKDLLHKSQRYLNLKQELSGLRTWWATAIIKYKKELNRCSQASIEIDQRLIEIDVLEKAAGRMRTEAERTAGAEARVLIRRVEKMKKDLYNVLENFTATRKYMSSVQTQFKAIRRTMREIEGRIQDPSPYDPSKRPVDFNYDHHLPEKRAVDTRWWISKGFSWWANLAYSHLVHTSTNLEDAIDKCKSRQANHANEISKLVQQRQKISERRDEEMGFVKSFDLHKQVFDDIRLRNEYFQAKRKVVTADDQLAEIRGRLSAYELGLAKLKFTEFIHKLMISTHTAVRNILGHALADLQLQSGVYNELSLEYVHAVVCLARKSMRAAVDIMTHVDSDVFTTEDLDYLEGVSHKQGDDEKDRENRGDLQRLHNAGIAFMTIQQRNNCLEDALDASLSEHQKILWLANITNGLRNNRNAAPDKGNPQQSSRSTRTRGMTKSILHPEGGIWSVDFSARRTSSIYSSDRRENRLLVEISQMLADFFRSPDISHHFRSDGWVFDLRDLFRLAELAIEDPPTEQEFLYFLEYCNDIEELFDTNFRTQKIRKRKVGWELLDEAHIGGAERAESVWNFPAGFHEATDFMVANGSDIYSDTNRDISIDALRAKYNRLAAYQVSKERFQSYVDVWHDGGTFIVILREEPRGLLLRFIDNGWHHLKDYPPITFDPSCWTEIWKLIMEPQVASIWKAKVRSGKVRTVTDFYVEVREAIEKVGEVVGSRYWEVWVPNFMKGKKIQLTLYKFWLFLRKLANFPGPIIVLDRKGQKIHGNRLCDDEVTNRLSTQWGL</sequence>
<dbReference type="AlphaFoldDB" id="A0A9X0AFW3"/>
<gene>
    <name evidence="2" type="ORF">OCU04_010511</name>
</gene>
<dbReference type="OrthoDB" id="3519604at2759"/>
<comment type="caution">
    <text evidence="2">The sequence shown here is derived from an EMBL/GenBank/DDBJ whole genome shotgun (WGS) entry which is preliminary data.</text>
</comment>